<accession>A0ABX0JD84</accession>
<keyword evidence="1" id="KW-0472">Membrane</keyword>
<protein>
    <recommendedName>
        <fullName evidence="4">MotA/TolQ/ExbB proton channel domain-containing protein</fullName>
    </recommendedName>
</protein>
<dbReference type="EMBL" id="JAAOIW010000011">
    <property type="protein sequence ID" value="NHN33214.1"/>
    <property type="molecule type" value="Genomic_DNA"/>
</dbReference>
<dbReference type="Proteomes" id="UP001165962">
    <property type="component" value="Unassembled WGS sequence"/>
</dbReference>
<keyword evidence="1" id="KW-0812">Transmembrane</keyword>
<sequence>MFTDQYIEQISIIIKNPFMLVIFTFAIIVVLVKLILSFMRIKVDQRTSEITLGISSIFMIGAMAIIFIKVYPPAGEQGYLNLIGFSMMFSCMAGILFCLIETIKAYLGRPSFFRRKE</sequence>
<comment type="caution">
    <text evidence="2">The sequence shown here is derived from an EMBL/GenBank/DDBJ whole genome shotgun (WGS) entry which is preliminary data.</text>
</comment>
<evidence type="ECO:0000313" key="2">
    <source>
        <dbReference type="EMBL" id="NHN33214.1"/>
    </source>
</evidence>
<reference evidence="2" key="1">
    <citation type="submission" date="2020-03" db="EMBL/GenBank/DDBJ databases">
        <title>Draft sequencing of Paenibacilllus sp. S3N08.</title>
        <authorList>
            <person name="Kim D.-U."/>
        </authorList>
    </citation>
    <scope>NUCLEOTIDE SEQUENCE</scope>
    <source>
        <strain evidence="2">S3N08</strain>
    </source>
</reference>
<keyword evidence="3" id="KW-1185">Reference proteome</keyword>
<organism evidence="2 3">
    <name type="scientific">Paenibacillus agricola</name>
    <dbReference type="NCBI Taxonomy" id="2716264"/>
    <lineage>
        <taxon>Bacteria</taxon>
        <taxon>Bacillati</taxon>
        <taxon>Bacillota</taxon>
        <taxon>Bacilli</taxon>
        <taxon>Bacillales</taxon>
        <taxon>Paenibacillaceae</taxon>
        <taxon>Paenibacillus</taxon>
    </lineage>
</organism>
<proteinExistence type="predicted"/>
<keyword evidence="1" id="KW-1133">Transmembrane helix</keyword>
<evidence type="ECO:0000256" key="1">
    <source>
        <dbReference type="SAM" id="Phobius"/>
    </source>
</evidence>
<gene>
    <name evidence="2" type="ORF">G9U52_25710</name>
</gene>
<feature type="transmembrane region" description="Helical" evidence="1">
    <location>
        <begin position="50"/>
        <end position="71"/>
    </location>
</feature>
<dbReference type="RefSeq" id="WP_166153526.1">
    <property type="nucleotide sequence ID" value="NZ_JAAOIW010000011.1"/>
</dbReference>
<feature type="transmembrane region" description="Helical" evidence="1">
    <location>
        <begin position="83"/>
        <end position="107"/>
    </location>
</feature>
<name>A0ABX0JD84_9BACL</name>
<evidence type="ECO:0000313" key="3">
    <source>
        <dbReference type="Proteomes" id="UP001165962"/>
    </source>
</evidence>
<evidence type="ECO:0008006" key="4">
    <source>
        <dbReference type="Google" id="ProtNLM"/>
    </source>
</evidence>
<feature type="transmembrane region" description="Helical" evidence="1">
    <location>
        <begin position="18"/>
        <end position="38"/>
    </location>
</feature>